<keyword evidence="3" id="KW-1185">Reference proteome</keyword>
<proteinExistence type="predicted"/>
<feature type="transmembrane region" description="Helical" evidence="1">
    <location>
        <begin position="398"/>
        <end position="416"/>
    </location>
</feature>
<organism evidence="2 3">
    <name type="scientific">Calidifontibacillus erzurumensis</name>
    <dbReference type="NCBI Taxonomy" id="2741433"/>
    <lineage>
        <taxon>Bacteria</taxon>
        <taxon>Bacillati</taxon>
        <taxon>Bacillota</taxon>
        <taxon>Bacilli</taxon>
        <taxon>Bacillales</taxon>
        <taxon>Bacillaceae</taxon>
        <taxon>Calidifontibacillus/Schinkia group</taxon>
        <taxon>Calidifontibacillus</taxon>
    </lineage>
</organism>
<keyword evidence="1" id="KW-0472">Membrane</keyword>
<dbReference type="Pfam" id="PF07556">
    <property type="entry name" value="DUF1538"/>
    <property type="match status" value="2"/>
</dbReference>
<gene>
    <name evidence="2" type="ORF">HR057_04175</name>
</gene>
<keyword evidence="1" id="KW-0812">Transmembrane</keyword>
<protein>
    <submittedName>
        <fullName evidence="2">DUF1538 domain-containing protein</fullName>
    </submittedName>
</protein>
<evidence type="ECO:0000256" key="1">
    <source>
        <dbReference type="SAM" id="Phobius"/>
    </source>
</evidence>
<evidence type="ECO:0000313" key="2">
    <source>
        <dbReference type="EMBL" id="NSL50961.1"/>
    </source>
</evidence>
<sequence length="497" mass="53051">MNVLVSKLIEVLYAVLPITFIVLILNFTLTNLETVLIIRFILGAILIIIGLSIFLFGVDIGITPIGQKMGALVAKSNKLLVVLLAGLALGFFISVAEPDLHILAGQVDFVSAGKISKFSLVVVVSIGIGALIAVGLARIVYNYPLYKLLTILYVIIFVLSLFTSPEFLAISFDSSGATTGALTVPFILALALGVSSLKKDSKASEKDSFGLVAIASAGAIISVMIMNIIKGTDKISGSLEHHEFSSSIIGPYLQKLPIIAFEITMALAPILIIFLVFQKISFKMSKKAVYKILMGVLFTFVGLVLFLLGVNAGFMDVGTAVGYQIASMNNKAYVIIIAFILGFVVILAEPAVHVLTHQIEDVTSGYVRRKMVLFSLSIGVGIAVGLSMIRILVPDLQLWHYLLPGYIIAIAMMYFVPKLFVGIAFDSGGVASGPMTATFILAFIQGAAEAIEGANVLVDGFGMIAMVALTPLIALQVLGFIYKLKSTKKGVVMNDAE</sequence>
<feature type="transmembrane region" description="Helical" evidence="1">
    <location>
        <begin position="118"/>
        <end position="141"/>
    </location>
</feature>
<dbReference type="EMBL" id="JABTTE010000003">
    <property type="protein sequence ID" value="NSL50961.1"/>
    <property type="molecule type" value="Genomic_DNA"/>
</dbReference>
<feature type="transmembrane region" description="Helical" evidence="1">
    <location>
        <begin position="12"/>
        <end position="30"/>
    </location>
</feature>
<dbReference type="InterPro" id="IPR011435">
    <property type="entry name" value="UmpAB"/>
</dbReference>
<feature type="transmembrane region" description="Helical" evidence="1">
    <location>
        <begin position="176"/>
        <end position="197"/>
    </location>
</feature>
<feature type="transmembrane region" description="Helical" evidence="1">
    <location>
        <begin position="460"/>
        <end position="482"/>
    </location>
</feature>
<reference evidence="2" key="1">
    <citation type="submission" date="2020-06" db="EMBL/GenBank/DDBJ databases">
        <title>A novel thermopfilic bacterium from Erzurum, Turkey.</title>
        <authorList>
            <person name="Adiguzel A."/>
            <person name="Ay H."/>
            <person name="Baltaci M.O."/>
        </authorList>
    </citation>
    <scope>NUCLEOTIDE SEQUENCE</scope>
    <source>
        <strain evidence="2">P2</strain>
    </source>
</reference>
<feature type="transmembrane region" description="Helical" evidence="1">
    <location>
        <begin position="148"/>
        <end position="170"/>
    </location>
</feature>
<accession>A0A8J8K7N7</accession>
<dbReference type="Proteomes" id="UP000625804">
    <property type="component" value="Unassembled WGS sequence"/>
</dbReference>
<feature type="transmembrane region" description="Helical" evidence="1">
    <location>
        <begin position="372"/>
        <end position="392"/>
    </location>
</feature>
<dbReference type="AlphaFoldDB" id="A0A8J8K7N7"/>
<keyword evidence="1" id="KW-1133">Transmembrane helix</keyword>
<name>A0A8J8K7N7_9BACI</name>
<feature type="transmembrane region" description="Helical" evidence="1">
    <location>
        <begin position="289"/>
        <end position="312"/>
    </location>
</feature>
<feature type="transmembrane region" description="Helical" evidence="1">
    <location>
        <begin position="256"/>
        <end position="277"/>
    </location>
</feature>
<evidence type="ECO:0000313" key="3">
    <source>
        <dbReference type="Proteomes" id="UP000625804"/>
    </source>
</evidence>
<feature type="transmembrane region" description="Helical" evidence="1">
    <location>
        <begin position="209"/>
        <end position="229"/>
    </location>
</feature>
<feature type="transmembrane region" description="Helical" evidence="1">
    <location>
        <begin position="428"/>
        <end position="448"/>
    </location>
</feature>
<feature type="transmembrane region" description="Helical" evidence="1">
    <location>
        <begin position="36"/>
        <end position="58"/>
    </location>
</feature>
<feature type="transmembrane region" description="Helical" evidence="1">
    <location>
        <begin position="79"/>
        <end position="98"/>
    </location>
</feature>
<dbReference type="RefSeq" id="WP_173730162.1">
    <property type="nucleotide sequence ID" value="NZ_JABTTE010000003.1"/>
</dbReference>
<comment type="caution">
    <text evidence="2">The sequence shown here is derived from an EMBL/GenBank/DDBJ whole genome shotgun (WGS) entry which is preliminary data.</text>
</comment>
<feature type="transmembrane region" description="Helical" evidence="1">
    <location>
        <begin position="332"/>
        <end position="352"/>
    </location>
</feature>